<feature type="transmembrane region" description="Helical" evidence="1">
    <location>
        <begin position="92"/>
        <end position="108"/>
    </location>
</feature>
<dbReference type="EMBL" id="MLQQ01000018">
    <property type="protein sequence ID" value="OIJ12807.1"/>
    <property type="molecule type" value="Genomic_DNA"/>
</dbReference>
<evidence type="ECO:0000313" key="2">
    <source>
        <dbReference type="EMBL" id="OIJ12807.1"/>
    </source>
</evidence>
<keyword evidence="3" id="KW-1185">Reference proteome</keyword>
<dbReference type="RefSeq" id="WP_071313114.1">
    <property type="nucleotide sequence ID" value="NZ_MLQQ01000018.1"/>
</dbReference>
<comment type="caution">
    <text evidence="2">The sequence shown here is derived from an EMBL/GenBank/DDBJ whole genome shotgun (WGS) entry which is preliminary data.</text>
</comment>
<evidence type="ECO:0000256" key="1">
    <source>
        <dbReference type="SAM" id="Phobius"/>
    </source>
</evidence>
<sequence>MTLGRHDYYNNLQTLHDDCQRHLNYHVTLTMADGTTFDGIIEHVDMDRITVLVGEDVMERKSENENASDERQYYGFGYGRPRRRFRRFRRRQFPLASLAALALLPYIVPPTPYPYPYYPYY</sequence>
<reference evidence="2 3" key="1">
    <citation type="submission" date="2016-10" db="EMBL/GenBank/DDBJ databases">
        <title>Draft genome sequences of four alkaliphilic bacteria belonging to the Anaerobacillus genus.</title>
        <authorList>
            <person name="Bassil N.M."/>
            <person name="Lloyd J.R."/>
        </authorList>
    </citation>
    <scope>NUCLEOTIDE SEQUENCE [LARGE SCALE GENOMIC DNA]</scope>
    <source>
        <strain evidence="2 3">DSM 15340</strain>
    </source>
</reference>
<organism evidence="2 3">
    <name type="scientific">Anaerobacillus arseniciselenatis</name>
    <dbReference type="NCBI Taxonomy" id="85682"/>
    <lineage>
        <taxon>Bacteria</taxon>
        <taxon>Bacillati</taxon>
        <taxon>Bacillota</taxon>
        <taxon>Bacilli</taxon>
        <taxon>Bacillales</taxon>
        <taxon>Bacillaceae</taxon>
        <taxon>Anaerobacillus</taxon>
    </lineage>
</organism>
<keyword evidence="1" id="KW-1133">Transmembrane helix</keyword>
<name>A0A1S2LM88_9BACI</name>
<accession>A0A1S2LM88</accession>
<proteinExistence type="predicted"/>
<dbReference type="Proteomes" id="UP000180098">
    <property type="component" value="Unassembled WGS sequence"/>
</dbReference>
<dbReference type="AlphaFoldDB" id="A0A1S2LM88"/>
<gene>
    <name evidence="2" type="ORF">BKP35_09520</name>
</gene>
<protein>
    <submittedName>
        <fullName evidence="2">Uncharacterized protein</fullName>
    </submittedName>
</protein>
<evidence type="ECO:0000313" key="3">
    <source>
        <dbReference type="Proteomes" id="UP000180098"/>
    </source>
</evidence>
<dbReference type="OrthoDB" id="2628646at2"/>
<keyword evidence="1" id="KW-0812">Transmembrane</keyword>
<keyword evidence="1" id="KW-0472">Membrane</keyword>